<dbReference type="Pfam" id="PF12822">
    <property type="entry name" value="ECF_trnsprt"/>
    <property type="match status" value="1"/>
</dbReference>
<dbReference type="Gene3D" id="1.10.1760.20">
    <property type="match status" value="1"/>
</dbReference>
<gene>
    <name evidence="2" type="ORF">cpu_05260</name>
</gene>
<keyword evidence="1" id="KW-0472">Membrane</keyword>
<reference evidence="3" key="1">
    <citation type="submission" date="2016-12" db="EMBL/GenBank/DDBJ databases">
        <title>Draft Genome Sequences od Carboxydothermus pertinax and islandicus, Hydrogenogenic Carboxydotrophic Bacteria.</title>
        <authorList>
            <person name="Fukuyama Y."/>
            <person name="Ohmae K."/>
            <person name="Yoneda Y."/>
            <person name="Yoshida T."/>
            <person name="Sako Y."/>
        </authorList>
    </citation>
    <scope>NUCLEOTIDE SEQUENCE [LARGE SCALE GENOMIC DNA]</scope>
    <source>
        <strain evidence="3">Ug1</strain>
    </source>
</reference>
<dbReference type="InterPro" id="IPR024529">
    <property type="entry name" value="ECF_trnsprt_substrate-spec"/>
</dbReference>
<dbReference type="RefSeq" id="WP_075858440.1">
    <property type="nucleotide sequence ID" value="NZ_BDJK01000006.1"/>
</dbReference>
<evidence type="ECO:0000313" key="3">
    <source>
        <dbReference type="Proteomes" id="UP000187485"/>
    </source>
</evidence>
<dbReference type="AlphaFoldDB" id="A0A1L8CSX0"/>
<keyword evidence="3" id="KW-1185">Reference proteome</keyword>
<dbReference type="Proteomes" id="UP000187485">
    <property type="component" value="Unassembled WGS sequence"/>
</dbReference>
<proteinExistence type="predicted"/>
<dbReference type="OrthoDB" id="5431035at2"/>
<evidence type="ECO:0008006" key="4">
    <source>
        <dbReference type="Google" id="ProtNLM"/>
    </source>
</evidence>
<feature type="transmembrane region" description="Helical" evidence="1">
    <location>
        <begin position="124"/>
        <end position="148"/>
    </location>
</feature>
<feature type="transmembrane region" description="Helical" evidence="1">
    <location>
        <begin position="36"/>
        <end position="59"/>
    </location>
</feature>
<protein>
    <recommendedName>
        <fullName evidence="4">ECF transporter S component</fullName>
    </recommendedName>
</protein>
<sequence length="157" mass="16112">MNIRTLTTLAILIALSAVGAFIKVPSPTGTVALDSLPGYFAALYLSPGLGALVAALGHLLSAATAGFPLTLPLHLLVALEMAIFAAVFGVLGKRNVIVGIVVATLLNGVIAPLSFALMPKFGMAFFTAMVVPLLVASFVNILLAGLTARALRGKTER</sequence>
<organism evidence="2 3">
    <name type="scientific">Carboxydothermus pertinax</name>
    <dbReference type="NCBI Taxonomy" id="870242"/>
    <lineage>
        <taxon>Bacteria</taxon>
        <taxon>Bacillati</taxon>
        <taxon>Bacillota</taxon>
        <taxon>Clostridia</taxon>
        <taxon>Thermoanaerobacterales</taxon>
        <taxon>Thermoanaerobacteraceae</taxon>
        <taxon>Carboxydothermus</taxon>
    </lineage>
</organism>
<dbReference type="EMBL" id="BDJK01000006">
    <property type="protein sequence ID" value="GAV22016.1"/>
    <property type="molecule type" value="Genomic_DNA"/>
</dbReference>
<name>A0A1L8CSX0_9THEO</name>
<accession>A0A1L8CSX0</accession>
<keyword evidence="1" id="KW-0812">Transmembrane</keyword>
<dbReference type="GO" id="GO:0022857">
    <property type="term" value="F:transmembrane transporter activity"/>
    <property type="evidence" value="ECO:0007669"/>
    <property type="project" value="InterPro"/>
</dbReference>
<evidence type="ECO:0000313" key="2">
    <source>
        <dbReference type="EMBL" id="GAV22016.1"/>
    </source>
</evidence>
<feature type="transmembrane region" description="Helical" evidence="1">
    <location>
        <begin position="71"/>
        <end position="91"/>
    </location>
</feature>
<feature type="transmembrane region" description="Helical" evidence="1">
    <location>
        <begin position="97"/>
        <end position="117"/>
    </location>
</feature>
<comment type="caution">
    <text evidence="2">The sequence shown here is derived from an EMBL/GenBank/DDBJ whole genome shotgun (WGS) entry which is preliminary data.</text>
</comment>
<evidence type="ECO:0000256" key="1">
    <source>
        <dbReference type="SAM" id="Phobius"/>
    </source>
</evidence>
<dbReference type="STRING" id="870242.cpu_05260"/>
<keyword evidence="1" id="KW-1133">Transmembrane helix</keyword>